<dbReference type="PROSITE" id="PS50894">
    <property type="entry name" value="HPT"/>
    <property type="match status" value="1"/>
</dbReference>
<dbReference type="SUPFAM" id="SSF47226">
    <property type="entry name" value="Histidine-containing phosphotransfer domain, HPT domain"/>
    <property type="match status" value="1"/>
</dbReference>
<reference evidence="4 5" key="1">
    <citation type="submission" date="2020-04" db="EMBL/GenBank/DDBJ databases">
        <title>Pseudoalteromonas caenipelagi sp. nov., isolated from a tidal flat.</title>
        <authorList>
            <person name="Park S."/>
            <person name="Yoon J.-H."/>
        </authorList>
    </citation>
    <scope>NUCLEOTIDE SEQUENCE [LARGE SCALE GENOMIC DNA]</scope>
    <source>
        <strain evidence="4 5">JBTF-M23</strain>
    </source>
</reference>
<comment type="caution">
    <text evidence="4">The sequence shown here is derived from an EMBL/GenBank/DDBJ whole genome shotgun (WGS) entry which is preliminary data.</text>
</comment>
<dbReference type="Pfam" id="PF01627">
    <property type="entry name" value="Hpt"/>
    <property type="match status" value="1"/>
</dbReference>
<keyword evidence="2" id="KW-0597">Phosphoprotein</keyword>
<evidence type="ECO:0000259" key="3">
    <source>
        <dbReference type="PROSITE" id="PS50894"/>
    </source>
</evidence>
<sequence>MEISILENLQTLNEDVMRELLGDDIDEIKSFRQQFLVQAKGSLQKIAGHYRQDNLKEIKEEAHYLKTSAKAIGAERCAYYLQALEDAALDLEKQKCRAYIESLSIEIKNVFRACNN</sequence>
<dbReference type="InterPro" id="IPR036641">
    <property type="entry name" value="HPT_dom_sf"/>
</dbReference>
<feature type="modified residue" description="Phosphohistidine" evidence="2">
    <location>
        <position position="63"/>
    </location>
</feature>
<organism evidence="4 5">
    <name type="scientific">Pseudoalteromonas caenipelagi</name>
    <dbReference type="NCBI Taxonomy" id="2726988"/>
    <lineage>
        <taxon>Bacteria</taxon>
        <taxon>Pseudomonadati</taxon>
        <taxon>Pseudomonadota</taxon>
        <taxon>Gammaproteobacteria</taxon>
        <taxon>Alteromonadales</taxon>
        <taxon>Pseudoalteromonadaceae</taxon>
        <taxon>Pseudoalteromonas</taxon>
    </lineage>
</organism>
<accession>A0A849V9Y5</accession>
<dbReference type="EMBL" id="JABBPG010000002">
    <property type="protein sequence ID" value="NOU50066.1"/>
    <property type="molecule type" value="Genomic_DNA"/>
</dbReference>
<protein>
    <submittedName>
        <fullName evidence="4">Hpt domain-containing protein</fullName>
    </submittedName>
</protein>
<dbReference type="AlphaFoldDB" id="A0A849V9Y5"/>
<keyword evidence="1" id="KW-0902">Two-component regulatory system</keyword>
<evidence type="ECO:0000313" key="4">
    <source>
        <dbReference type="EMBL" id="NOU50066.1"/>
    </source>
</evidence>
<dbReference type="GO" id="GO:0004672">
    <property type="term" value="F:protein kinase activity"/>
    <property type="evidence" value="ECO:0007669"/>
    <property type="project" value="UniProtKB-ARBA"/>
</dbReference>
<keyword evidence="5" id="KW-1185">Reference proteome</keyword>
<proteinExistence type="predicted"/>
<dbReference type="InterPro" id="IPR008207">
    <property type="entry name" value="Sig_transdc_His_kin_Hpt_dom"/>
</dbReference>
<evidence type="ECO:0000256" key="1">
    <source>
        <dbReference type="ARBA" id="ARBA00023012"/>
    </source>
</evidence>
<dbReference type="Proteomes" id="UP000586305">
    <property type="component" value="Unassembled WGS sequence"/>
</dbReference>
<feature type="domain" description="HPt" evidence="3">
    <location>
        <begin position="24"/>
        <end position="116"/>
    </location>
</feature>
<dbReference type="GO" id="GO:0000160">
    <property type="term" value="P:phosphorelay signal transduction system"/>
    <property type="evidence" value="ECO:0007669"/>
    <property type="project" value="UniProtKB-KW"/>
</dbReference>
<evidence type="ECO:0000313" key="5">
    <source>
        <dbReference type="Proteomes" id="UP000586305"/>
    </source>
</evidence>
<dbReference type="RefSeq" id="WP_171625147.1">
    <property type="nucleotide sequence ID" value="NZ_JABBPG010000002.1"/>
</dbReference>
<evidence type="ECO:0000256" key="2">
    <source>
        <dbReference type="PROSITE-ProRule" id="PRU00110"/>
    </source>
</evidence>
<gene>
    <name evidence="4" type="ORF">HG263_05875</name>
</gene>
<dbReference type="Gene3D" id="1.20.120.160">
    <property type="entry name" value="HPT domain"/>
    <property type="match status" value="1"/>
</dbReference>
<name>A0A849V9Y5_9GAMM</name>